<gene>
    <name evidence="3" type="ORF">NS506_06648</name>
</gene>
<dbReference type="GO" id="GO:0016787">
    <property type="term" value="F:hydrolase activity"/>
    <property type="evidence" value="ECO:0007669"/>
    <property type="project" value="UniProtKB-KW"/>
</dbReference>
<dbReference type="InterPro" id="IPR023365">
    <property type="entry name" value="Sortase_dom-sf"/>
</dbReference>
<organism evidence="3 4">
    <name type="scientific">Nocardia seriolae</name>
    <dbReference type="NCBI Taxonomy" id="37332"/>
    <lineage>
        <taxon>Bacteria</taxon>
        <taxon>Bacillati</taxon>
        <taxon>Actinomycetota</taxon>
        <taxon>Actinomycetes</taxon>
        <taxon>Mycobacteriales</taxon>
        <taxon>Nocardiaceae</taxon>
        <taxon>Nocardia</taxon>
    </lineage>
</organism>
<evidence type="ECO:0000313" key="4">
    <source>
        <dbReference type="Proteomes" id="UP000180166"/>
    </source>
</evidence>
<evidence type="ECO:0000313" key="3">
    <source>
        <dbReference type="EMBL" id="APB00679.1"/>
    </source>
</evidence>
<protein>
    <recommendedName>
        <fullName evidence="5">Class F sortase</fullName>
    </recommendedName>
</protein>
<dbReference type="SUPFAM" id="SSF63817">
    <property type="entry name" value="Sortase"/>
    <property type="match status" value="1"/>
</dbReference>
<evidence type="ECO:0000256" key="1">
    <source>
        <dbReference type="ARBA" id="ARBA00022801"/>
    </source>
</evidence>
<dbReference type="AlphaFoldDB" id="A0ABC8B2L1"/>
<dbReference type="Pfam" id="PF04203">
    <property type="entry name" value="Sortase"/>
    <property type="match status" value="1"/>
</dbReference>
<dbReference type="InterPro" id="IPR042001">
    <property type="entry name" value="Sortase_F"/>
</dbReference>
<dbReference type="Proteomes" id="UP000180166">
    <property type="component" value="Chromosome"/>
</dbReference>
<dbReference type="EMBL" id="CP017839">
    <property type="protein sequence ID" value="APB00679.1"/>
    <property type="molecule type" value="Genomic_DNA"/>
</dbReference>
<name>A0ABC8B2L1_9NOCA</name>
<proteinExistence type="predicted"/>
<dbReference type="CDD" id="cd05829">
    <property type="entry name" value="Sortase_F"/>
    <property type="match status" value="1"/>
</dbReference>
<sequence length="223" mass="23202">MIALPRNTPNARNTPGARNIRRARSFRRALTGALAAVTIVAPLVSGCSSSSTPSASTTTAAATPAAVKTAPAISRSTPTSFIISSIKASGSLISVGLNTDGTVQVPADYQQAGWYQKGPAPGEQGSAVILGHVDSYKGEGIFFSLRKVKPNDVIDVTRADGKTAHFKVTDVRMYLKSQFPDQLVFGPRGGATLQVVTCGGNVDQAAKSYESNVVVFSSLDSVT</sequence>
<reference evidence="3 4" key="1">
    <citation type="submission" date="2016-10" db="EMBL/GenBank/DDBJ databases">
        <title>Genome sequence of Nocardia seriolae strain EM150506, isolated from Anguila japonica.</title>
        <authorList>
            <person name="Han H.-J."/>
        </authorList>
    </citation>
    <scope>NUCLEOTIDE SEQUENCE [LARGE SCALE GENOMIC DNA]</scope>
    <source>
        <strain evidence="3 4">EM150506</strain>
    </source>
</reference>
<evidence type="ECO:0000256" key="2">
    <source>
        <dbReference type="SAM" id="MobiDB-lite"/>
    </source>
</evidence>
<feature type="region of interest" description="Disordered" evidence="2">
    <location>
        <begin position="47"/>
        <end position="69"/>
    </location>
</feature>
<keyword evidence="1" id="KW-0378">Hydrolase</keyword>
<dbReference type="NCBIfam" id="NF033748">
    <property type="entry name" value="class_F_sortase"/>
    <property type="match status" value="1"/>
</dbReference>
<evidence type="ECO:0008006" key="5">
    <source>
        <dbReference type="Google" id="ProtNLM"/>
    </source>
</evidence>
<feature type="compositionally biased region" description="Low complexity" evidence="2">
    <location>
        <begin position="48"/>
        <end position="69"/>
    </location>
</feature>
<dbReference type="Gene3D" id="2.40.260.10">
    <property type="entry name" value="Sortase"/>
    <property type="match status" value="1"/>
</dbReference>
<dbReference type="KEGG" id="nsr:NS506_06648"/>
<accession>A0ABC8B2L1</accession>
<dbReference type="InterPro" id="IPR005754">
    <property type="entry name" value="Sortase"/>
</dbReference>